<organism evidence="1 3">
    <name type="scientific">Rotaria sordida</name>
    <dbReference type="NCBI Taxonomy" id="392033"/>
    <lineage>
        <taxon>Eukaryota</taxon>
        <taxon>Metazoa</taxon>
        <taxon>Spiralia</taxon>
        <taxon>Gnathifera</taxon>
        <taxon>Rotifera</taxon>
        <taxon>Eurotatoria</taxon>
        <taxon>Bdelloidea</taxon>
        <taxon>Philodinida</taxon>
        <taxon>Philodinidae</taxon>
        <taxon>Rotaria</taxon>
    </lineage>
</organism>
<evidence type="ECO:0000313" key="3">
    <source>
        <dbReference type="Proteomes" id="UP000663854"/>
    </source>
</evidence>
<gene>
    <name evidence="2" type="ORF">JXQ802_LOCUS48052</name>
    <name evidence="1" type="ORF">PYM288_LOCUS32085</name>
</gene>
<reference evidence="1" key="1">
    <citation type="submission" date="2021-02" db="EMBL/GenBank/DDBJ databases">
        <authorList>
            <person name="Nowell W R."/>
        </authorList>
    </citation>
    <scope>NUCLEOTIDE SEQUENCE</scope>
</reference>
<dbReference type="Proteomes" id="UP000663870">
    <property type="component" value="Unassembled WGS sequence"/>
</dbReference>
<accession>A0A815GZ23</accession>
<sequence>MIEQAKQSDILVVNTQYFTLIQQVNRLFVYLAIALNTRQPD</sequence>
<dbReference type="Proteomes" id="UP000663854">
    <property type="component" value="Unassembled WGS sequence"/>
</dbReference>
<dbReference type="EMBL" id="CAJNOH010003674">
    <property type="protein sequence ID" value="CAF1344889.1"/>
    <property type="molecule type" value="Genomic_DNA"/>
</dbReference>
<dbReference type="AlphaFoldDB" id="A0A815GZ23"/>
<evidence type="ECO:0000313" key="2">
    <source>
        <dbReference type="EMBL" id="CAF1598772.1"/>
    </source>
</evidence>
<comment type="caution">
    <text evidence="1">The sequence shown here is derived from an EMBL/GenBank/DDBJ whole genome shotgun (WGS) entry which is preliminary data.</text>
</comment>
<name>A0A815GZ23_9BILA</name>
<proteinExistence type="predicted"/>
<evidence type="ECO:0000313" key="4">
    <source>
        <dbReference type="Proteomes" id="UP000663870"/>
    </source>
</evidence>
<keyword evidence="4" id="KW-1185">Reference proteome</keyword>
<protein>
    <submittedName>
        <fullName evidence="1">Uncharacterized protein</fullName>
    </submittedName>
</protein>
<dbReference type="EMBL" id="CAJNOL010005030">
    <property type="protein sequence ID" value="CAF1598772.1"/>
    <property type="molecule type" value="Genomic_DNA"/>
</dbReference>
<evidence type="ECO:0000313" key="1">
    <source>
        <dbReference type="EMBL" id="CAF1344889.1"/>
    </source>
</evidence>
<feature type="non-terminal residue" evidence="1">
    <location>
        <position position="1"/>
    </location>
</feature>